<dbReference type="RefSeq" id="WP_132747978.1">
    <property type="nucleotide sequence ID" value="NZ_SLXK01000050.1"/>
</dbReference>
<evidence type="ECO:0000313" key="6">
    <source>
        <dbReference type="Proteomes" id="UP000295416"/>
    </source>
</evidence>
<dbReference type="AlphaFoldDB" id="A0A4R2NH61"/>
<dbReference type="Pfam" id="PF07905">
    <property type="entry name" value="PucR"/>
    <property type="match status" value="1"/>
</dbReference>
<protein>
    <submittedName>
        <fullName evidence="5">CdaR family transcriptional regulator</fullName>
    </submittedName>
</protein>
<feature type="domain" description="Purine catabolism PurC-like" evidence="2">
    <location>
        <begin position="9"/>
        <end position="126"/>
    </location>
</feature>
<dbReference type="InterPro" id="IPR042070">
    <property type="entry name" value="PucR_C-HTH_sf"/>
</dbReference>
<dbReference type="PANTHER" id="PTHR33744:SF1">
    <property type="entry name" value="DNA-BINDING TRANSCRIPTIONAL ACTIVATOR ADER"/>
    <property type="match status" value="1"/>
</dbReference>
<reference evidence="5 6" key="1">
    <citation type="submission" date="2019-03" db="EMBL/GenBank/DDBJ databases">
        <title>Genomic Encyclopedia of Type Strains, Phase IV (KMG-IV): sequencing the most valuable type-strain genomes for metagenomic binning, comparative biology and taxonomic classification.</title>
        <authorList>
            <person name="Goeker M."/>
        </authorList>
    </citation>
    <scope>NUCLEOTIDE SEQUENCE [LARGE SCALE GENOMIC DNA]</scope>
    <source>
        <strain evidence="5 6">DSM 19377</strain>
    </source>
</reference>
<organism evidence="5 6">
    <name type="scientific">Scopulibacillus darangshiensis</name>
    <dbReference type="NCBI Taxonomy" id="442528"/>
    <lineage>
        <taxon>Bacteria</taxon>
        <taxon>Bacillati</taxon>
        <taxon>Bacillota</taxon>
        <taxon>Bacilli</taxon>
        <taxon>Bacillales</taxon>
        <taxon>Sporolactobacillaceae</taxon>
        <taxon>Scopulibacillus</taxon>
    </lineage>
</organism>
<dbReference type="Gene3D" id="1.10.10.2840">
    <property type="entry name" value="PucR C-terminal helix-turn-helix domain"/>
    <property type="match status" value="1"/>
</dbReference>
<evidence type="ECO:0000259" key="2">
    <source>
        <dbReference type="Pfam" id="PF07905"/>
    </source>
</evidence>
<dbReference type="OrthoDB" id="142218at2"/>
<evidence type="ECO:0000313" key="5">
    <source>
        <dbReference type="EMBL" id="TCP20707.1"/>
    </source>
</evidence>
<gene>
    <name evidence="5" type="ORF">EV207_15010</name>
</gene>
<dbReference type="InterPro" id="IPR025736">
    <property type="entry name" value="PucR_C-HTH_dom"/>
</dbReference>
<feature type="domain" description="PucR C-terminal helix-turn-helix" evidence="3">
    <location>
        <begin position="470"/>
        <end position="528"/>
    </location>
</feature>
<name>A0A4R2NH61_9BACL</name>
<evidence type="ECO:0000256" key="1">
    <source>
        <dbReference type="ARBA" id="ARBA00006754"/>
    </source>
</evidence>
<keyword evidence="6" id="KW-1185">Reference proteome</keyword>
<comment type="caution">
    <text evidence="5">The sequence shown here is derived from an EMBL/GenBank/DDBJ whole genome shotgun (WGS) entry which is preliminary data.</text>
</comment>
<evidence type="ECO:0000259" key="4">
    <source>
        <dbReference type="Pfam" id="PF17853"/>
    </source>
</evidence>
<dbReference type="InterPro" id="IPR012914">
    <property type="entry name" value="PucR_dom"/>
</dbReference>
<feature type="domain" description="CdaR GGDEF-like" evidence="4">
    <location>
        <begin position="291"/>
        <end position="417"/>
    </location>
</feature>
<dbReference type="Proteomes" id="UP000295416">
    <property type="component" value="Unassembled WGS sequence"/>
</dbReference>
<evidence type="ECO:0000259" key="3">
    <source>
        <dbReference type="Pfam" id="PF13556"/>
    </source>
</evidence>
<dbReference type="Pfam" id="PF13556">
    <property type="entry name" value="HTH_30"/>
    <property type="match status" value="1"/>
</dbReference>
<dbReference type="InterPro" id="IPR051448">
    <property type="entry name" value="CdaR-like_regulators"/>
</dbReference>
<dbReference type="EMBL" id="SLXK01000050">
    <property type="protein sequence ID" value="TCP20707.1"/>
    <property type="molecule type" value="Genomic_DNA"/>
</dbReference>
<comment type="similarity">
    <text evidence="1">Belongs to the CdaR family.</text>
</comment>
<dbReference type="Pfam" id="PF17853">
    <property type="entry name" value="GGDEF_2"/>
    <property type="match status" value="1"/>
</dbReference>
<proteinExistence type="inferred from homology"/>
<accession>A0A4R2NH61</accession>
<sequence length="537" mass="61087">MSVSVLSALKIGGLRECQVVAGHNGLSKPIKNVTIMEVPDIVRWLKGNELLLTSLYPVKDDERAQRELIQKLKAAGTSALAVKPYHFVKSIPEAILEEADKCGFPIIEIPEHISYLDILSPVMNTIFDNKVVLQEDLEQASQILNEISLNAQGIDTFIETLGYLTKNTITVESQYSFITLPEAPFALSPLTDEEQDELTFIRHPILINRKYEEQTVPCIVAPIMLNGRVFGNITCWGVMTDHSKIDLAILEKASSLLSLEFLKLKVKYDVEQQFRNDFLRELLFNESMNKKDLNEWGEKYHFDLGGKYVCLLLSGENGEQRADETDSSKVNEVDHAVRKRWPGAIVGEIRQLICVVLPVGDGDDDGEHIKSQCKVLLNDLKVYTNPHAVSRMSVGRVNSGIKGLRLSFYEAEQAIRLQRRINHSQDIIYYDDLGVYRLLGQPSVEKECRYFYKETIGKLVDYDKNHDLKLVESLKAYFQNNENLKETSEFLYIHVNTLKYRINKISVISGYSLNKTDEKMMLYLGLKVHDMGAVFID</sequence>
<dbReference type="InterPro" id="IPR041522">
    <property type="entry name" value="CdaR_GGDEF"/>
</dbReference>
<dbReference type="PANTHER" id="PTHR33744">
    <property type="entry name" value="CARBOHYDRATE DIACID REGULATOR"/>
    <property type="match status" value="1"/>
</dbReference>